<dbReference type="PANTHER" id="PTHR46796">
    <property type="entry name" value="HTH-TYPE TRANSCRIPTIONAL ACTIVATOR RHAS-RELATED"/>
    <property type="match status" value="1"/>
</dbReference>
<protein>
    <submittedName>
        <fullName evidence="5">Helix-turn-helix transcriptional regulator</fullName>
    </submittedName>
</protein>
<proteinExistence type="predicted"/>
<dbReference type="PROSITE" id="PS01124">
    <property type="entry name" value="HTH_ARAC_FAMILY_2"/>
    <property type="match status" value="1"/>
</dbReference>
<organism evidence="5">
    <name type="scientific">Gulosibacter sediminis</name>
    <dbReference type="NCBI Taxonomy" id="1729695"/>
    <lineage>
        <taxon>Bacteria</taxon>
        <taxon>Bacillati</taxon>
        <taxon>Actinomycetota</taxon>
        <taxon>Actinomycetes</taxon>
        <taxon>Micrococcales</taxon>
        <taxon>Microbacteriaceae</taxon>
        <taxon>Gulosibacter</taxon>
    </lineage>
</organism>
<dbReference type="SUPFAM" id="SSF46689">
    <property type="entry name" value="Homeodomain-like"/>
    <property type="match status" value="2"/>
</dbReference>
<sequence>MTTDAAAAHLAAVDAAVEFAIERRGLLTARDLADHAGYSPFHFSRLFLARTGIGPGQYLSALRIDAAKRLLLADRDPVIDIAAAVGFDSLSSFSRRFKESVGVAPARLRRLADEVADRPPQPFALVPDAPASARVRLDLPPEFSPRGDAGVWIGWYPQPAPIGLPKAGMLAAGVPEVTLPLAPSAPYLLGFAVEAHSEAPEQLVPARPMVAVHPSPITGPCEVTLRFAAAMPGQVPLLSALPALCRHVRA</sequence>
<dbReference type="InterPro" id="IPR018062">
    <property type="entry name" value="HTH_AraC-typ_CS"/>
</dbReference>
<dbReference type="SMART" id="SM00342">
    <property type="entry name" value="HTH_ARAC"/>
    <property type="match status" value="1"/>
</dbReference>
<accession>A0ABY4MZC1</accession>
<dbReference type="PRINTS" id="PR00032">
    <property type="entry name" value="HTHARAC"/>
</dbReference>
<keyword evidence="1" id="KW-0805">Transcription regulation</keyword>
<gene>
    <name evidence="5" type="ORF">M3M28_04840</name>
</gene>
<dbReference type="InterPro" id="IPR009057">
    <property type="entry name" value="Homeodomain-like_sf"/>
</dbReference>
<evidence type="ECO:0000256" key="1">
    <source>
        <dbReference type="ARBA" id="ARBA00023015"/>
    </source>
</evidence>
<feature type="domain" description="HTH araC/xylS-type" evidence="4">
    <location>
        <begin position="11"/>
        <end position="111"/>
    </location>
</feature>
<dbReference type="Pfam" id="PF12833">
    <property type="entry name" value="HTH_18"/>
    <property type="match status" value="1"/>
</dbReference>
<dbReference type="EMBL" id="CP097160">
    <property type="protein sequence ID" value="UQN15780.1"/>
    <property type="molecule type" value="Genomic_DNA"/>
</dbReference>
<name>A0ABY4MZC1_9MICO</name>
<keyword evidence="3" id="KW-0804">Transcription</keyword>
<evidence type="ECO:0000256" key="3">
    <source>
        <dbReference type="ARBA" id="ARBA00023163"/>
    </source>
</evidence>
<reference evidence="5" key="1">
    <citation type="submission" date="2022-05" db="EMBL/GenBank/DDBJ databases">
        <title>Complete genome sequence of toluene-degrading Gulosibacter sediminis strain ACHW.36C.</title>
        <authorList>
            <person name="Wai A.C."/>
            <person name="Lai G.K."/>
            <person name="Griffin S.D."/>
            <person name="Leung F.C."/>
        </authorList>
    </citation>
    <scope>NUCLEOTIDE SEQUENCE [LARGE SCALE GENOMIC DNA]</scope>
    <source>
        <strain evidence="5">ACHW.36C</strain>
    </source>
</reference>
<evidence type="ECO:0000256" key="2">
    <source>
        <dbReference type="ARBA" id="ARBA00023125"/>
    </source>
</evidence>
<evidence type="ECO:0000259" key="4">
    <source>
        <dbReference type="PROSITE" id="PS01124"/>
    </source>
</evidence>
<keyword evidence="2" id="KW-0238">DNA-binding</keyword>
<dbReference type="PROSITE" id="PS00041">
    <property type="entry name" value="HTH_ARAC_FAMILY_1"/>
    <property type="match status" value="1"/>
</dbReference>
<dbReference type="InterPro" id="IPR020449">
    <property type="entry name" value="Tscrpt_reg_AraC-type_HTH"/>
</dbReference>
<dbReference type="InterPro" id="IPR018060">
    <property type="entry name" value="HTH_AraC"/>
</dbReference>
<dbReference type="Gene3D" id="1.10.10.60">
    <property type="entry name" value="Homeodomain-like"/>
    <property type="match status" value="2"/>
</dbReference>
<dbReference type="InterPro" id="IPR050204">
    <property type="entry name" value="AraC_XylS_family_regulators"/>
</dbReference>
<evidence type="ECO:0000313" key="5">
    <source>
        <dbReference type="EMBL" id="UQN15780.1"/>
    </source>
</evidence>